<protein>
    <submittedName>
        <fullName evidence="1">Uncharacterized protein</fullName>
    </submittedName>
</protein>
<organism evidence="1">
    <name type="scientific">marine sediment metagenome</name>
    <dbReference type="NCBI Taxonomy" id="412755"/>
    <lineage>
        <taxon>unclassified sequences</taxon>
        <taxon>metagenomes</taxon>
        <taxon>ecological metagenomes</taxon>
    </lineage>
</organism>
<evidence type="ECO:0000313" key="1">
    <source>
        <dbReference type="EMBL" id="KKM83618.1"/>
    </source>
</evidence>
<dbReference type="EMBL" id="LAZR01007686">
    <property type="protein sequence ID" value="KKM83618.1"/>
    <property type="molecule type" value="Genomic_DNA"/>
</dbReference>
<name>A0A0F9KNS6_9ZZZZ</name>
<comment type="caution">
    <text evidence="1">The sequence shown here is derived from an EMBL/GenBank/DDBJ whole genome shotgun (WGS) entry which is preliminary data.</text>
</comment>
<sequence length="55" mass="6224">MSEHLETLRGVLVGLDKVDRRLIGRRPHSNDISWAKTLLDNVRKDVQAAITEATK</sequence>
<gene>
    <name evidence="1" type="ORF">LCGC14_1307690</name>
</gene>
<dbReference type="AlphaFoldDB" id="A0A0F9KNS6"/>
<accession>A0A0F9KNS6</accession>
<reference evidence="1" key="1">
    <citation type="journal article" date="2015" name="Nature">
        <title>Complex archaea that bridge the gap between prokaryotes and eukaryotes.</title>
        <authorList>
            <person name="Spang A."/>
            <person name="Saw J.H."/>
            <person name="Jorgensen S.L."/>
            <person name="Zaremba-Niedzwiedzka K."/>
            <person name="Martijn J."/>
            <person name="Lind A.E."/>
            <person name="van Eijk R."/>
            <person name="Schleper C."/>
            <person name="Guy L."/>
            <person name="Ettema T.J."/>
        </authorList>
    </citation>
    <scope>NUCLEOTIDE SEQUENCE</scope>
</reference>
<proteinExistence type="predicted"/>